<dbReference type="STRING" id="1385520.N802_10340"/>
<keyword evidence="1" id="KW-1133">Transmembrane helix</keyword>
<dbReference type="Proteomes" id="UP000030002">
    <property type="component" value="Unassembled WGS sequence"/>
</dbReference>
<comment type="caution">
    <text evidence="2">The sequence shown here is derived from an EMBL/GenBank/DDBJ whole genome shotgun (WGS) entry which is preliminary data.</text>
</comment>
<evidence type="ECO:0000313" key="3">
    <source>
        <dbReference type="Proteomes" id="UP000030002"/>
    </source>
</evidence>
<keyword evidence="3" id="KW-1185">Reference proteome</keyword>
<gene>
    <name evidence="2" type="ORF">N802_10340</name>
</gene>
<sequence length="331" mass="35930">MDLDAFIATHVGQWRRLEELVGRRRLSGAESDELLDLYQRVSTHLSVVRSASPDPTLVSCLSSILARARHTATGSRTTTWRDVGTFFTQTFPAALYRTRWWWLATTLGSVLLAVVVGAWAVRNPEVFTQQMTRAEIDAYVNTSFENYYSEFPHHEFATVVWLNNAWVAAQCIALGVLGLPVLYILAQNVINVGLAGALMVSHDRGSLFFGLILPHGLLELTAVFVAAAVGLRLFWSWIEPGPRSRLDSLAAEGRTAAGIALGLVVVLFISGGIEGFVTPSGLPTWARIFIGVVAEALFFAYVFIVGRRAARAGVTGDVLEADQGATAPVAA</sequence>
<name>A0A0A0IZ87_9MICO</name>
<dbReference type="AlphaFoldDB" id="A0A0A0IZ87"/>
<accession>A0A0A0IZ87</accession>
<feature type="transmembrane region" description="Helical" evidence="1">
    <location>
        <begin position="100"/>
        <end position="121"/>
    </location>
</feature>
<dbReference type="OrthoDB" id="5243448at2"/>
<dbReference type="PANTHER" id="PTHR35337:SF1">
    <property type="entry name" value="SLR1478 PROTEIN"/>
    <property type="match status" value="1"/>
</dbReference>
<dbReference type="eggNOG" id="COG1300">
    <property type="taxonomic scope" value="Bacteria"/>
</dbReference>
<keyword evidence="1" id="KW-0472">Membrane</keyword>
<proteinExistence type="predicted"/>
<dbReference type="RefSeq" id="WP_035919341.1">
    <property type="nucleotide sequence ID" value="NZ_AVPJ01000028.1"/>
</dbReference>
<evidence type="ECO:0000256" key="1">
    <source>
        <dbReference type="SAM" id="Phobius"/>
    </source>
</evidence>
<feature type="transmembrane region" description="Helical" evidence="1">
    <location>
        <begin position="285"/>
        <end position="304"/>
    </location>
</feature>
<dbReference type="EMBL" id="AVPJ01000028">
    <property type="protein sequence ID" value="KGN29799.1"/>
    <property type="molecule type" value="Genomic_DNA"/>
</dbReference>
<reference evidence="2 3" key="1">
    <citation type="submission" date="2013-08" db="EMBL/GenBank/DDBJ databases">
        <title>The genome sequence of Knoellia sinensis.</title>
        <authorList>
            <person name="Zhu W."/>
            <person name="Wang G."/>
        </authorList>
    </citation>
    <scope>NUCLEOTIDE SEQUENCE [LARGE SCALE GENOMIC DNA]</scope>
    <source>
        <strain evidence="2 3">KCTC 19936</strain>
    </source>
</reference>
<keyword evidence="1" id="KW-0812">Transmembrane</keyword>
<evidence type="ECO:0000313" key="2">
    <source>
        <dbReference type="EMBL" id="KGN29799.1"/>
    </source>
</evidence>
<dbReference type="PANTHER" id="PTHR35337">
    <property type="entry name" value="SLR1478 PROTEIN"/>
    <property type="match status" value="1"/>
</dbReference>
<dbReference type="Pfam" id="PF01944">
    <property type="entry name" value="SpoIIM"/>
    <property type="match status" value="1"/>
</dbReference>
<dbReference type="InterPro" id="IPR002798">
    <property type="entry name" value="SpoIIM-like"/>
</dbReference>
<feature type="transmembrane region" description="Helical" evidence="1">
    <location>
        <begin position="206"/>
        <end position="235"/>
    </location>
</feature>
<feature type="transmembrane region" description="Helical" evidence="1">
    <location>
        <begin position="256"/>
        <end position="273"/>
    </location>
</feature>
<organism evidence="2 3">
    <name type="scientific">Knoellia sinensis KCTC 19936</name>
    <dbReference type="NCBI Taxonomy" id="1385520"/>
    <lineage>
        <taxon>Bacteria</taxon>
        <taxon>Bacillati</taxon>
        <taxon>Actinomycetota</taxon>
        <taxon>Actinomycetes</taxon>
        <taxon>Micrococcales</taxon>
        <taxon>Intrasporangiaceae</taxon>
        <taxon>Knoellia</taxon>
    </lineage>
</organism>
<protein>
    <submittedName>
        <fullName evidence="2">Membrane protein</fullName>
    </submittedName>
</protein>